<dbReference type="GO" id="GO:0002181">
    <property type="term" value="P:cytoplasmic translation"/>
    <property type="evidence" value="ECO:0007669"/>
    <property type="project" value="TreeGrafter"/>
</dbReference>
<reference evidence="8 9" key="1">
    <citation type="journal article" date="2020" name="Nature">
        <title>Six reference-quality genomes reveal evolution of bat adaptations.</title>
        <authorList>
            <person name="Jebb D."/>
            <person name="Huang Z."/>
            <person name="Pippel M."/>
            <person name="Hughes G.M."/>
            <person name="Lavrichenko K."/>
            <person name="Devanna P."/>
            <person name="Winkler S."/>
            <person name="Jermiin L.S."/>
            <person name="Skirmuntt E.C."/>
            <person name="Katzourakis A."/>
            <person name="Burkitt-Gray L."/>
            <person name="Ray D.A."/>
            <person name="Sullivan K.A.M."/>
            <person name="Roscito J.G."/>
            <person name="Kirilenko B.M."/>
            <person name="Davalos L.M."/>
            <person name="Corthals A.P."/>
            <person name="Power M.L."/>
            <person name="Jones G."/>
            <person name="Ransome R.D."/>
            <person name="Dechmann D.K.N."/>
            <person name="Locatelli A.G."/>
            <person name="Puechmaille S.J."/>
            <person name="Fedrigo O."/>
            <person name="Jarvis E.D."/>
            <person name="Hiller M."/>
            <person name="Vernes S.C."/>
            <person name="Myers E.W."/>
            <person name="Teeling E.C."/>
        </authorList>
    </citation>
    <scope>NUCLEOTIDE SEQUENCE [LARGE SCALE GENOMIC DNA]</scope>
    <source>
        <strain evidence="8">Bat1K_MPI-CBG_1</strain>
    </source>
</reference>
<gene>
    <name evidence="8" type="ORF">HJG60_008500</name>
</gene>
<dbReference type="InterPro" id="IPR050323">
    <property type="entry name" value="Ribosomal_protein_uL10"/>
</dbReference>
<keyword evidence="4" id="KW-0687">Ribonucleoprotein</keyword>
<organism evidence="8 9">
    <name type="scientific">Phyllostomus discolor</name>
    <name type="common">pale spear-nosed bat</name>
    <dbReference type="NCBI Taxonomy" id="89673"/>
    <lineage>
        <taxon>Eukaryota</taxon>
        <taxon>Metazoa</taxon>
        <taxon>Chordata</taxon>
        <taxon>Craniata</taxon>
        <taxon>Vertebrata</taxon>
        <taxon>Euteleostomi</taxon>
        <taxon>Mammalia</taxon>
        <taxon>Eutheria</taxon>
        <taxon>Laurasiatheria</taxon>
        <taxon>Chiroptera</taxon>
        <taxon>Yangochiroptera</taxon>
        <taxon>Phyllostomidae</taxon>
        <taxon>Phyllostominae</taxon>
        <taxon>Phyllostomus</taxon>
    </lineage>
</organism>
<dbReference type="GO" id="GO:0022625">
    <property type="term" value="C:cytosolic large ribosomal subunit"/>
    <property type="evidence" value="ECO:0007669"/>
    <property type="project" value="TreeGrafter"/>
</dbReference>
<feature type="domain" description="Large ribosomal subunit protein uL10-like insertion" evidence="7">
    <location>
        <begin position="30"/>
        <end position="94"/>
    </location>
</feature>
<protein>
    <recommendedName>
        <fullName evidence="5">Large ribosomal subunit protein uL10</fullName>
    </recommendedName>
    <alternativeName>
        <fullName evidence="6">60S acidic ribosomal protein P0</fullName>
    </alternativeName>
</protein>
<dbReference type="FunFam" id="3.90.105.20:FF:000001">
    <property type="entry name" value="60S acidic ribosomal protein P0"/>
    <property type="match status" value="1"/>
</dbReference>
<name>A0A834DN67_9CHIR</name>
<evidence type="ECO:0000256" key="4">
    <source>
        <dbReference type="ARBA" id="ARBA00023274"/>
    </source>
</evidence>
<sequence length="169" mass="18897">MGFVLTKEDLTEIRDMMLAKKVPAATCADAIAMCEVTVPAQNTDLGPEKTSFFQALRITMKISGSTIEILSDVYLLKIREKMRASKAILLNMLNLSPFFFGPIIQQLFDNGSIYNQDVLDITEKTAFPLPGGHPQSCQCLSADWLPNFCISTIFYHHWVQMNHGFVCGD</sequence>
<proteinExistence type="inferred from homology"/>
<evidence type="ECO:0000313" key="9">
    <source>
        <dbReference type="Proteomes" id="UP000664940"/>
    </source>
</evidence>
<dbReference type="GO" id="GO:0003735">
    <property type="term" value="F:structural constituent of ribosome"/>
    <property type="evidence" value="ECO:0007669"/>
    <property type="project" value="TreeGrafter"/>
</dbReference>
<evidence type="ECO:0000259" key="7">
    <source>
        <dbReference type="Pfam" id="PF17777"/>
    </source>
</evidence>
<evidence type="ECO:0000256" key="6">
    <source>
        <dbReference type="ARBA" id="ARBA00035444"/>
    </source>
</evidence>
<comment type="similarity">
    <text evidence="2">Belongs to the universal ribosomal protein uL10 family.</text>
</comment>
<dbReference type="AlphaFoldDB" id="A0A834DN67"/>
<evidence type="ECO:0000256" key="1">
    <source>
        <dbReference type="ARBA" id="ARBA00002200"/>
    </source>
</evidence>
<dbReference type="PANTHER" id="PTHR45699">
    <property type="entry name" value="60S ACIDIC RIBOSOMAL PROTEIN P0"/>
    <property type="match status" value="1"/>
</dbReference>
<dbReference type="PANTHER" id="PTHR45699:SF3">
    <property type="entry name" value="LARGE RIBOSOMAL SUBUNIT PROTEIN UL10"/>
    <property type="match status" value="1"/>
</dbReference>
<dbReference type="InterPro" id="IPR040637">
    <property type="entry name" value="Ribosomal_uL10-like_insert"/>
</dbReference>
<evidence type="ECO:0000256" key="5">
    <source>
        <dbReference type="ARBA" id="ARBA00035202"/>
    </source>
</evidence>
<comment type="function">
    <text evidence="1">Ribosomal protein P0 is the functional equivalent of E.coli protein L10.</text>
</comment>
<evidence type="ECO:0000313" key="8">
    <source>
        <dbReference type="EMBL" id="KAF6086321.1"/>
    </source>
</evidence>
<dbReference type="Gene3D" id="3.90.105.20">
    <property type="match status" value="1"/>
</dbReference>
<dbReference type="InterPro" id="IPR043164">
    <property type="entry name" value="Ribosomal_uL10-like_insert_sf"/>
</dbReference>
<dbReference type="GO" id="GO:0000027">
    <property type="term" value="P:ribosomal large subunit assembly"/>
    <property type="evidence" value="ECO:0007669"/>
    <property type="project" value="TreeGrafter"/>
</dbReference>
<evidence type="ECO:0000256" key="2">
    <source>
        <dbReference type="ARBA" id="ARBA00008889"/>
    </source>
</evidence>
<dbReference type="Gene3D" id="3.30.70.1730">
    <property type="match status" value="1"/>
</dbReference>
<dbReference type="Pfam" id="PF17777">
    <property type="entry name" value="RL10P_insert"/>
    <property type="match status" value="1"/>
</dbReference>
<keyword evidence="3" id="KW-0689">Ribosomal protein</keyword>
<dbReference type="EMBL" id="JABVXQ010000011">
    <property type="protein sequence ID" value="KAF6086321.1"/>
    <property type="molecule type" value="Genomic_DNA"/>
</dbReference>
<dbReference type="Proteomes" id="UP000664940">
    <property type="component" value="Unassembled WGS sequence"/>
</dbReference>
<comment type="caution">
    <text evidence="8">The sequence shown here is derived from an EMBL/GenBank/DDBJ whole genome shotgun (WGS) entry which is preliminary data.</text>
</comment>
<evidence type="ECO:0000256" key="3">
    <source>
        <dbReference type="ARBA" id="ARBA00022980"/>
    </source>
</evidence>
<dbReference type="InterPro" id="IPR043141">
    <property type="entry name" value="Ribosomal_uL10-like_sf"/>
</dbReference>
<accession>A0A834DN67</accession>
<dbReference type="GO" id="GO:0070180">
    <property type="term" value="F:large ribosomal subunit rRNA binding"/>
    <property type="evidence" value="ECO:0007669"/>
    <property type="project" value="TreeGrafter"/>
</dbReference>